<gene>
    <name evidence="2" type="ORF">BED41_11630</name>
</gene>
<sequence length="307" mass="31874">MKKIGIDLGGHTIAAGSVDFSGAAPQVLSAVTVPTPENRDLLSVIHALEELILLWAAPGDECFVGIGIPGFVDSERRRILRLTNFSDCDGVVLGKIISANLKARGVRVDVRLENDANCAALGEGLAGAARGMRDYVVLTLGTGIGAGIVANGRLLTGAHGMAAECGHMAVSGDPLLCRCGCGGWGHLEELASADWIERRAGAVGLPPIFREVWEMRHTNTEAAALLGPALEALARGISSLAVTLDPEAVILSGGMSHAAGLADELRGRIEKYLPVPFRAVFILKNSEIGGSAAVIGAASLGQEMCKR</sequence>
<protein>
    <recommendedName>
        <fullName evidence="4">Glucokinase</fullName>
    </recommendedName>
</protein>
<dbReference type="CDD" id="cd23763">
    <property type="entry name" value="ASKHA_ATPase_ROK"/>
    <property type="match status" value="1"/>
</dbReference>
<keyword evidence="3" id="KW-1185">Reference proteome</keyword>
<dbReference type="KEGG" id="cpor:BED41_11630"/>
<dbReference type="Pfam" id="PF00480">
    <property type="entry name" value="ROK"/>
    <property type="match status" value="1"/>
</dbReference>
<accession>A0A1B2I6Q9</accession>
<evidence type="ECO:0008006" key="4">
    <source>
        <dbReference type="Google" id="ProtNLM"/>
    </source>
</evidence>
<dbReference type="Gene3D" id="3.30.420.40">
    <property type="match status" value="2"/>
</dbReference>
<evidence type="ECO:0000256" key="1">
    <source>
        <dbReference type="ARBA" id="ARBA00006479"/>
    </source>
</evidence>
<evidence type="ECO:0000313" key="3">
    <source>
        <dbReference type="Proteomes" id="UP000093044"/>
    </source>
</evidence>
<name>A0A1B2I6Q9_9BACT</name>
<proteinExistence type="inferred from homology"/>
<dbReference type="PANTHER" id="PTHR18964">
    <property type="entry name" value="ROK (REPRESSOR, ORF, KINASE) FAMILY"/>
    <property type="match status" value="1"/>
</dbReference>
<organism evidence="2 3">
    <name type="scientific">Cloacibacillus porcorum</name>
    <dbReference type="NCBI Taxonomy" id="1197717"/>
    <lineage>
        <taxon>Bacteria</taxon>
        <taxon>Thermotogati</taxon>
        <taxon>Synergistota</taxon>
        <taxon>Synergistia</taxon>
        <taxon>Synergistales</taxon>
        <taxon>Synergistaceae</taxon>
        <taxon>Cloacibacillus</taxon>
    </lineage>
</organism>
<reference evidence="2" key="1">
    <citation type="submission" date="2016-08" db="EMBL/GenBank/DDBJ databases">
        <title>Complete genome of Cloacibacillus porcorum.</title>
        <authorList>
            <person name="Looft T."/>
            <person name="Bayles D.O."/>
            <person name="Alt D.P."/>
        </authorList>
    </citation>
    <scope>NUCLEOTIDE SEQUENCE [LARGE SCALE GENOMIC DNA]</scope>
    <source>
        <strain evidence="2">CL-84</strain>
    </source>
</reference>
<evidence type="ECO:0000313" key="2">
    <source>
        <dbReference type="EMBL" id="ANZ45668.1"/>
    </source>
</evidence>
<dbReference type="InterPro" id="IPR049874">
    <property type="entry name" value="ROK_cs"/>
</dbReference>
<dbReference type="AlphaFoldDB" id="A0A1B2I6Q9"/>
<dbReference type="GeneID" id="83058496"/>
<comment type="similarity">
    <text evidence="1">Belongs to the ROK (NagC/XylR) family.</text>
</comment>
<dbReference type="PANTHER" id="PTHR18964:SF149">
    <property type="entry name" value="BIFUNCTIONAL UDP-N-ACETYLGLUCOSAMINE 2-EPIMERASE_N-ACETYLMANNOSAMINE KINASE"/>
    <property type="match status" value="1"/>
</dbReference>
<dbReference type="EMBL" id="CP016757">
    <property type="protein sequence ID" value="ANZ45668.1"/>
    <property type="molecule type" value="Genomic_DNA"/>
</dbReference>
<dbReference type="InterPro" id="IPR043129">
    <property type="entry name" value="ATPase_NBD"/>
</dbReference>
<dbReference type="RefSeq" id="WP_066746409.1">
    <property type="nucleotide sequence ID" value="NZ_CP016757.1"/>
</dbReference>
<dbReference type="OrthoDB" id="9795247at2"/>
<dbReference type="STRING" id="1197717.BED41_11630"/>
<dbReference type="SUPFAM" id="SSF53067">
    <property type="entry name" value="Actin-like ATPase domain"/>
    <property type="match status" value="1"/>
</dbReference>
<dbReference type="PROSITE" id="PS01125">
    <property type="entry name" value="ROK"/>
    <property type="match status" value="1"/>
</dbReference>
<dbReference type="Proteomes" id="UP000093044">
    <property type="component" value="Chromosome"/>
</dbReference>
<dbReference type="InterPro" id="IPR000600">
    <property type="entry name" value="ROK"/>
</dbReference>